<evidence type="ECO:0000313" key="2">
    <source>
        <dbReference type="Proteomes" id="UP000712007"/>
    </source>
</evidence>
<dbReference type="EMBL" id="JADIMV010000045">
    <property type="protein sequence ID" value="MBO8439501.1"/>
    <property type="molecule type" value="Genomic_DNA"/>
</dbReference>
<dbReference type="Pfam" id="PF08713">
    <property type="entry name" value="DNA_alkylation"/>
    <property type="match status" value="1"/>
</dbReference>
<dbReference type="AlphaFoldDB" id="A0A940IEK0"/>
<dbReference type="PANTHER" id="PTHR41291">
    <property type="entry name" value="DNA ALKYLATION REPAIR PROTEIN"/>
    <property type="match status" value="1"/>
</dbReference>
<dbReference type="SUPFAM" id="SSF48371">
    <property type="entry name" value="ARM repeat"/>
    <property type="match status" value="1"/>
</dbReference>
<protein>
    <submittedName>
        <fullName evidence="1">DNA alkylation repair protein</fullName>
    </submittedName>
</protein>
<reference evidence="1" key="2">
    <citation type="journal article" date="2021" name="PeerJ">
        <title>Extensive microbial diversity within the chicken gut microbiome revealed by metagenomics and culture.</title>
        <authorList>
            <person name="Gilroy R."/>
            <person name="Ravi A."/>
            <person name="Getino M."/>
            <person name="Pursley I."/>
            <person name="Horton D.L."/>
            <person name="Alikhan N.F."/>
            <person name="Baker D."/>
            <person name="Gharbi K."/>
            <person name="Hall N."/>
            <person name="Watson M."/>
            <person name="Adriaenssens E.M."/>
            <person name="Foster-Nyarko E."/>
            <person name="Jarju S."/>
            <person name="Secka A."/>
            <person name="Antonio M."/>
            <person name="Oren A."/>
            <person name="Chaudhuri R.R."/>
            <person name="La Ragione R."/>
            <person name="Hildebrand F."/>
            <person name="Pallen M.J."/>
        </authorList>
    </citation>
    <scope>NUCLEOTIDE SEQUENCE</scope>
    <source>
        <strain evidence="1">3924</strain>
    </source>
</reference>
<accession>A0A940IEK0</accession>
<dbReference type="InterPro" id="IPR014825">
    <property type="entry name" value="DNA_alkylation"/>
</dbReference>
<dbReference type="Proteomes" id="UP000712007">
    <property type="component" value="Unassembled WGS sequence"/>
</dbReference>
<gene>
    <name evidence="1" type="ORF">IAC51_02505</name>
</gene>
<dbReference type="Gene3D" id="1.25.10.90">
    <property type="match status" value="1"/>
</dbReference>
<name>A0A940IEK0_9BACT</name>
<comment type="caution">
    <text evidence="1">The sequence shown here is derived from an EMBL/GenBank/DDBJ whole genome shotgun (WGS) entry which is preliminary data.</text>
</comment>
<evidence type="ECO:0000313" key="1">
    <source>
        <dbReference type="EMBL" id="MBO8439501.1"/>
    </source>
</evidence>
<organism evidence="1 2">
    <name type="scientific">Candidatus Aphodosoma intestinipullorum</name>
    <dbReference type="NCBI Taxonomy" id="2840674"/>
    <lineage>
        <taxon>Bacteria</taxon>
        <taxon>Pseudomonadati</taxon>
        <taxon>Bacteroidota</taxon>
        <taxon>Bacteroidia</taxon>
        <taxon>Bacteroidales</taxon>
        <taxon>Candidatus Aphodosoma</taxon>
    </lineage>
</organism>
<reference evidence="1" key="1">
    <citation type="submission" date="2020-10" db="EMBL/GenBank/DDBJ databases">
        <authorList>
            <person name="Gilroy R."/>
        </authorList>
    </citation>
    <scope>NUCLEOTIDE SEQUENCE</scope>
    <source>
        <strain evidence="1">3924</strain>
    </source>
</reference>
<dbReference type="PANTHER" id="PTHR41291:SF1">
    <property type="entry name" value="DNA ALKYLATION REPAIR PROTEIN"/>
    <property type="match status" value="1"/>
</dbReference>
<dbReference type="InterPro" id="IPR016024">
    <property type="entry name" value="ARM-type_fold"/>
</dbReference>
<sequence length="224" mass="25766">MKYFPVNQEIEMEINSIKKEIRLLMNGICAEQMQQYGVNYGQNFGVSWIKLRDLARRHERNYDIAERLWYMDIRETKLLATLLVPPEKFTPAQADEWKEGICTMELAEIISMTLLCKLPYAGTLSIQWINSGEPWVRLSAMHTAARAAARLSDDECLTLIHAITPDDYGEAKYNHGIRAMLEYILLTHKHLLPQIQQALATAETSGNGYAQTVHRHMKDLIDML</sequence>
<proteinExistence type="predicted"/>